<feature type="region of interest" description="Disordered" evidence="1">
    <location>
        <begin position="1144"/>
        <end position="1203"/>
    </location>
</feature>
<protein>
    <recommendedName>
        <fullName evidence="4">Virilizer N-terminal domain-containing protein</fullName>
    </recommendedName>
</protein>
<evidence type="ECO:0000313" key="2">
    <source>
        <dbReference type="EMBL" id="THH12245.1"/>
    </source>
</evidence>
<dbReference type="InterPro" id="IPR026736">
    <property type="entry name" value="Virilizer"/>
</dbReference>
<reference evidence="2 3" key="1">
    <citation type="submission" date="2019-02" db="EMBL/GenBank/DDBJ databases">
        <title>Genome sequencing of the rare red list fungi Phellinidium pouzarii.</title>
        <authorList>
            <person name="Buettner E."/>
            <person name="Kellner H."/>
        </authorList>
    </citation>
    <scope>NUCLEOTIDE SEQUENCE [LARGE SCALE GENOMIC DNA]</scope>
    <source>
        <strain evidence="2 3">DSM 108285</strain>
    </source>
</reference>
<sequence length="1203" mass="134216">MMLLQWVILEPSGPSRNLATVRFSVPVRIRSLRIFPTGAHPFKLLDDVVAVTEPSSLYLDVYFNALPVNLDGKSKSKPSNSLVPTSIAYRGGQVDFTVDSGHSEFATRLMIIRGTFEKLSLAVYGDTIAELSSTSPTYLHRQLPHVSYTSLPSALDPSNNEDPTELARSLLTLIPDSPSLPLIIRLMFCLKPSNEDWEEKDFPHLYSDLDRSLNDLNLEKAVEMTSRPASDTLDENILKNFAIKLGETVEEYNDEDAYLLAKLLSQCAPQNPLLVRFIIENVDLVQMYSIANLDRPTLLYLLDAAASLDVSRQLNNQHTLNAITFIRDNSTYDDGARRAASRLFERVKGWEILEDSLSNTQSPFMEAATMVKEIAAEENSFGIWLENMISNNEILDRLLENPLAAPPLPHPPTMWENNEMNSHDDFIAFLRAVVGVAAVVAVYAWSDSVPVEVCRERALAVLRLWQNANGYKEIVNHLMLMRQMAYRLECMLPLDDDLPTQAGIDAEHILKILAAQPGSMLRADFVKVMQNLQAPLNYITDDEVSALKRASGMAKDGLTGAVRLLTRAPDELDSVEKTLDLRVAIAIVTEVIQKQFNGERQLLQSLWFEGYNALPTYLIQHLSQSSAELQVEYSLDVPSRKPQTEISAIFQTSLDLLRLLIRFVRIFPVSGRHLTSLTRSTADIFVCTDSSDVIYSQESAVCTAAHTTRQACVSILTELVVPLEVSATKQRGSATVLKALFTHAAEPGKHDPAHHMTQVFWLLDHVLPFAQSDTWGPEPEEGKRTWILQVLSTALPELLEFYRLQECDNRVHLLRRFKDLDNVCIGISEWLLLEEQYAISNAISIVKKTSPDSLHQCIAHWRVSNSVGVLSALVESTAGSTDWAIDTLLRSDENTKMLQSNLGALLELGFFYEDVEGFAVSLVEKLAGVDSDLRKLIMLILCRAARCGQLKGFMMLSLLLNESDDFFFDENSAKEFGEAFEEIANSINDGRHLLPGLAEAIFRILEKTTSRDNNVSALVLRGLTEESLNVIMDWASKALSASEKTKLEDMRTRWTIAGSPRTAPIQIPAAYSLEMPIEKWEDLLSPPAPMPSTPTRRSPAQSAEVLGMITLSPPNSVLRSPEVKGLTKTYSNNDFRQLRQLAASRQNTSRLPSTHVDDFEQGPSPIVPLNLSSSPPPPLPFSSPHRPLPIDPSLPMNPTYYQL</sequence>
<name>A0A4S4LK75_9AGAM</name>
<evidence type="ECO:0008006" key="4">
    <source>
        <dbReference type="Google" id="ProtNLM"/>
    </source>
</evidence>
<dbReference type="EMBL" id="SGPK01000002">
    <property type="protein sequence ID" value="THH12245.1"/>
    <property type="molecule type" value="Genomic_DNA"/>
</dbReference>
<feature type="compositionally biased region" description="Pro residues" evidence="1">
    <location>
        <begin position="1174"/>
        <end position="1192"/>
    </location>
</feature>
<evidence type="ECO:0000256" key="1">
    <source>
        <dbReference type="SAM" id="MobiDB-lite"/>
    </source>
</evidence>
<feature type="compositionally biased region" description="Low complexity" evidence="1">
    <location>
        <begin position="1163"/>
        <end position="1173"/>
    </location>
</feature>
<dbReference type="PANTHER" id="PTHR23185:SF0">
    <property type="entry name" value="PROTEIN VIRILIZER HOMOLOG"/>
    <property type="match status" value="1"/>
</dbReference>
<organism evidence="2 3">
    <name type="scientific">Phellinidium pouzarii</name>
    <dbReference type="NCBI Taxonomy" id="167371"/>
    <lineage>
        <taxon>Eukaryota</taxon>
        <taxon>Fungi</taxon>
        <taxon>Dikarya</taxon>
        <taxon>Basidiomycota</taxon>
        <taxon>Agaricomycotina</taxon>
        <taxon>Agaricomycetes</taxon>
        <taxon>Hymenochaetales</taxon>
        <taxon>Hymenochaetaceae</taxon>
        <taxon>Phellinidium</taxon>
    </lineage>
</organism>
<keyword evidence="3" id="KW-1185">Reference proteome</keyword>
<gene>
    <name evidence="2" type="ORF">EW145_g120</name>
</gene>
<evidence type="ECO:0000313" key="3">
    <source>
        <dbReference type="Proteomes" id="UP000308199"/>
    </source>
</evidence>
<proteinExistence type="predicted"/>
<dbReference type="AlphaFoldDB" id="A0A4S4LK75"/>
<accession>A0A4S4LK75</accession>
<dbReference type="GO" id="GO:0003723">
    <property type="term" value="F:RNA binding"/>
    <property type="evidence" value="ECO:0007669"/>
    <property type="project" value="TreeGrafter"/>
</dbReference>
<dbReference type="PANTHER" id="PTHR23185">
    <property type="entry name" value="PROTEIN VIRILIZER HOMOLOG"/>
    <property type="match status" value="1"/>
</dbReference>
<dbReference type="GO" id="GO:0036396">
    <property type="term" value="C:RNA N6-methyladenosine methyltransferase complex"/>
    <property type="evidence" value="ECO:0007669"/>
    <property type="project" value="TreeGrafter"/>
</dbReference>
<dbReference type="OrthoDB" id="2011702at2759"/>
<dbReference type="Proteomes" id="UP000308199">
    <property type="component" value="Unassembled WGS sequence"/>
</dbReference>
<comment type="caution">
    <text evidence="2">The sequence shown here is derived from an EMBL/GenBank/DDBJ whole genome shotgun (WGS) entry which is preliminary data.</text>
</comment>